<feature type="region of interest" description="Disordered" evidence="3">
    <location>
        <begin position="17"/>
        <end position="59"/>
    </location>
</feature>
<dbReference type="GO" id="GO:0005634">
    <property type="term" value="C:nucleus"/>
    <property type="evidence" value="ECO:0007669"/>
    <property type="project" value="TreeGrafter"/>
</dbReference>
<keyword evidence="1" id="KW-0649">Protein kinase inhibitor</keyword>
<protein>
    <submittedName>
        <fullName evidence="4">Uncharacterized protein</fullName>
    </submittedName>
</protein>
<gene>
    <name evidence="4" type="ORF">Tsubulata_027904</name>
</gene>
<keyword evidence="2" id="KW-0131">Cell cycle</keyword>
<reference evidence="4" key="1">
    <citation type="submission" date="2022-02" db="EMBL/GenBank/DDBJ databases">
        <authorList>
            <person name="Henning P.M."/>
            <person name="McCubbin A.G."/>
            <person name="Shore J.S."/>
        </authorList>
    </citation>
    <scope>NUCLEOTIDE SEQUENCE</scope>
    <source>
        <strain evidence="4">F60SS</strain>
        <tissue evidence="4">Leaves</tissue>
    </source>
</reference>
<reference evidence="4" key="2">
    <citation type="journal article" date="2023" name="Plants (Basel)">
        <title>Annotation of the Turnera subulata (Passifloraceae) Draft Genome Reveals the S-Locus Evolved after the Divergence of Turneroideae from Passifloroideae in a Stepwise Manner.</title>
        <authorList>
            <person name="Henning P.M."/>
            <person name="Roalson E.H."/>
            <person name="Mir W."/>
            <person name="McCubbin A.G."/>
            <person name="Shore J.S."/>
        </authorList>
    </citation>
    <scope>NUCLEOTIDE SEQUENCE</scope>
    <source>
        <strain evidence="4">F60SS</strain>
    </source>
</reference>
<evidence type="ECO:0000256" key="2">
    <source>
        <dbReference type="ARBA" id="ARBA00023306"/>
    </source>
</evidence>
<keyword evidence="5" id="KW-1185">Reference proteome</keyword>
<evidence type="ECO:0000256" key="3">
    <source>
        <dbReference type="SAM" id="MobiDB-lite"/>
    </source>
</evidence>
<dbReference type="PANTHER" id="PTHR33142:SF15">
    <property type="entry name" value="CYCLIN-DEPENDENT PROTEIN KINASE INHIBITOR SMR4"/>
    <property type="match status" value="1"/>
</dbReference>
<dbReference type="Proteomes" id="UP001141552">
    <property type="component" value="Unassembled WGS sequence"/>
</dbReference>
<dbReference type="GO" id="GO:0004860">
    <property type="term" value="F:protein kinase inhibitor activity"/>
    <property type="evidence" value="ECO:0007669"/>
    <property type="project" value="UniProtKB-KW"/>
</dbReference>
<name>A0A9Q0JQU1_9ROSI</name>
<dbReference type="GO" id="GO:0032875">
    <property type="term" value="P:regulation of DNA endoreduplication"/>
    <property type="evidence" value="ECO:0007669"/>
    <property type="project" value="InterPro"/>
</dbReference>
<proteinExistence type="predicted"/>
<feature type="compositionally biased region" description="Basic residues" evidence="3">
    <location>
        <begin position="37"/>
        <end position="46"/>
    </location>
</feature>
<dbReference type="EMBL" id="JAKUCV010000256">
    <property type="protein sequence ID" value="KAJ4850679.1"/>
    <property type="molecule type" value="Genomic_DNA"/>
</dbReference>
<dbReference type="OrthoDB" id="650965at2759"/>
<accession>A0A9Q0JQU1</accession>
<evidence type="ECO:0000313" key="5">
    <source>
        <dbReference type="Proteomes" id="UP001141552"/>
    </source>
</evidence>
<evidence type="ECO:0000313" key="4">
    <source>
        <dbReference type="EMBL" id="KAJ4850679.1"/>
    </source>
</evidence>
<dbReference type="AlphaFoldDB" id="A0A9Q0JQU1"/>
<sequence length="79" mass="8937">MKRELVSYEKILSNEGCSTPDRSECRIPEQLECPPPPKKRSFRSGKKGNQSSSKKGYFHPPELDLELLFTVGPRQQACA</sequence>
<comment type="caution">
    <text evidence="4">The sequence shown here is derived from an EMBL/GenBank/DDBJ whole genome shotgun (WGS) entry which is preliminary data.</text>
</comment>
<organism evidence="4 5">
    <name type="scientific">Turnera subulata</name>
    <dbReference type="NCBI Taxonomy" id="218843"/>
    <lineage>
        <taxon>Eukaryota</taxon>
        <taxon>Viridiplantae</taxon>
        <taxon>Streptophyta</taxon>
        <taxon>Embryophyta</taxon>
        <taxon>Tracheophyta</taxon>
        <taxon>Spermatophyta</taxon>
        <taxon>Magnoliopsida</taxon>
        <taxon>eudicotyledons</taxon>
        <taxon>Gunneridae</taxon>
        <taxon>Pentapetalae</taxon>
        <taxon>rosids</taxon>
        <taxon>fabids</taxon>
        <taxon>Malpighiales</taxon>
        <taxon>Passifloraceae</taxon>
        <taxon>Turnera</taxon>
    </lineage>
</organism>
<dbReference type="InterPro" id="IPR040389">
    <property type="entry name" value="SMR"/>
</dbReference>
<dbReference type="PANTHER" id="PTHR33142">
    <property type="entry name" value="CYCLIN-DEPENDENT PROTEIN KINASE INHIBITOR SMR13"/>
    <property type="match status" value="1"/>
</dbReference>
<evidence type="ECO:0000256" key="1">
    <source>
        <dbReference type="ARBA" id="ARBA00023013"/>
    </source>
</evidence>